<accession>A0A316FPB9</accession>
<dbReference type="InterPro" id="IPR054098">
    <property type="entry name" value="NGO1945-like_C"/>
</dbReference>
<dbReference type="InterPro" id="IPR018640">
    <property type="entry name" value="DUF2063"/>
</dbReference>
<dbReference type="Pfam" id="PF22106">
    <property type="entry name" value="NGO1945_C"/>
    <property type="match status" value="1"/>
</dbReference>
<dbReference type="Proteomes" id="UP000245790">
    <property type="component" value="Unassembled WGS sequence"/>
</dbReference>
<dbReference type="AlphaFoldDB" id="A0A316FPB9"/>
<dbReference type="InterPro" id="IPR044922">
    <property type="entry name" value="DUF2063_N_sf"/>
</dbReference>
<protein>
    <submittedName>
        <fullName evidence="3">Uncharacterized protein</fullName>
    </submittedName>
</protein>
<proteinExistence type="predicted"/>
<evidence type="ECO:0000313" key="3">
    <source>
        <dbReference type="EMBL" id="PWK49962.1"/>
    </source>
</evidence>
<dbReference type="Gene3D" id="3.90.930.50">
    <property type="match status" value="1"/>
</dbReference>
<evidence type="ECO:0000259" key="1">
    <source>
        <dbReference type="Pfam" id="PF09836"/>
    </source>
</evidence>
<comment type="caution">
    <text evidence="3">The sequence shown here is derived from an EMBL/GenBank/DDBJ whole genome shotgun (WGS) entry which is preliminary data.</text>
</comment>
<gene>
    <name evidence="3" type="ORF">C8D97_107127</name>
</gene>
<evidence type="ECO:0000313" key="4">
    <source>
        <dbReference type="Proteomes" id="UP000245790"/>
    </source>
</evidence>
<organism evidence="3 4">
    <name type="scientific">Pleionea mediterranea</name>
    <dbReference type="NCBI Taxonomy" id="523701"/>
    <lineage>
        <taxon>Bacteria</taxon>
        <taxon>Pseudomonadati</taxon>
        <taxon>Pseudomonadota</taxon>
        <taxon>Gammaproteobacteria</taxon>
        <taxon>Oceanospirillales</taxon>
        <taxon>Pleioneaceae</taxon>
        <taxon>Pleionea</taxon>
    </lineage>
</organism>
<name>A0A316FPB9_9GAMM</name>
<keyword evidence="4" id="KW-1185">Reference proteome</keyword>
<dbReference type="EMBL" id="QGGU01000007">
    <property type="protein sequence ID" value="PWK49962.1"/>
    <property type="molecule type" value="Genomic_DNA"/>
</dbReference>
<evidence type="ECO:0000259" key="2">
    <source>
        <dbReference type="Pfam" id="PF22106"/>
    </source>
</evidence>
<dbReference type="Pfam" id="PF09836">
    <property type="entry name" value="DUF2063"/>
    <property type="match status" value="1"/>
</dbReference>
<dbReference type="OrthoDB" id="4146344at2"/>
<dbReference type="Gene3D" id="1.10.150.690">
    <property type="entry name" value="DUF2063"/>
    <property type="match status" value="1"/>
</dbReference>
<feature type="domain" description="Putative DNA-binding" evidence="1">
    <location>
        <begin position="10"/>
        <end position="95"/>
    </location>
</feature>
<sequence>MPEQQKFQRVQQAFAAHLRNPDKHNAPSEIEDRRMAVYRELIYNNINGFIESGFPVIYSLLNEQEWHSLIRQFIDEHKATSPYFSEVAKEFLLFLEQKQPDIIQKYPFIIELAHYEWVELALMIDPFEASDVITKDSVDLLNEPLLISPVAWPLAYEYDVQHISSDYLPDEKPAKPTFIVVYRNRADDVEFTEINAVTFALLELIKQNSDKTGGEVLNLLAEQLPQFPAETIKANGLDILMKLMKRDIILGVIDR</sequence>
<feature type="domain" description="NGO1945-like C-terminal" evidence="2">
    <location>
        <begin position="148"/>
        <end position="243"/>
    </location>
</feature>
<reference evidence="3 4" key="1">
    <citation type="submission" date="2018-05" db="EMBL/GenBank/DDBJ databases">
        <title>Genomic Encyclopedia of Type Strains, Phase IV (KMG-IV): sequencing the most valuable type-strain genomes for metagenomic binning, comparative biology and taxonomic classification.</title>
        <authorList>
            <person name="Goeker M."/>
        </authorList>
    </citation>
    <scope>NUCLEOTIDE SEQUENCE [LARGE SCALE GENOMIC DNA]</scope>
    <source>
        <strain evidence="3 4">DSM 25350</strain>
    </source>
</reference>
<dbReference type="RefSeq" id="WP_109763744.1">
    <property type="nucleotide sequence ID" value="NZ_QGGU01000007.1"/>
</dbReference>